<dbReference type="EMBL" id="CAADFR010000016">
    <property type="protein sequence ID" value="VFK37528.1"/>
    <property type="molecule type" value="Genomic_DNA"/>
</dbReference>
<dbReference type="Gene3D" id="3.10.20.860">
    <property type="match status" value="1"/>
</dbReference>
<gene>
    <name evidence="2" type="ORF">BECKSD772E_GA0070983_102432</name>
    <name evidence="1" type="ORF">BECKSD772F_GA0070984_101614</name>
</gene>
<dbReference type="AlphaFoldDB" id="A0A450Y7P3"/>
<organism evidence="1">
    <name type="scientific">Candidatus Kentrum sp. SD</name>
    <dbReference type="NCBI Taxonomy" id="2126332"/>
    <lineage>
        <taxon>Bacteria</taxon>
        <taxon>Pseudomonadati</taxon>
        <taxon>Pseudomonadota</taxon>
        <taxon>Gammaproteobacteria</taxon>
        <taxon>Candidatus Kentrum</taxon>
    </lineage>
</organism>
<evidence type="ECO:0000313" key="1">
    <source>
        <dbReference type="EMBL" id="VFK37528.1"/>
    </source>
</evidence>
<dbReference type="EMBL" id="CAADFU010000024">
    <property type="protein sequence ID" value="VFK43346.1"/>
    <property type="molecule type" value="Genomic_DNA"/>
</dbReference>
<dbReference type="InterPro" id="IPR022453">
    <property type="entry name" value="Znf_MqsA-type"/>
</dbReference>
<reference evidence="1" key="1">
    <citation type="submission" date="2019-02" db="EMBL/GenBank/DDBJ databases">
        <authorList>
            <person name="Gruber-Vodicka R. H."/>
            <person name="Seah K. B. B."/>
        </authorList>
    </citation>
    <scope>NUCLEOTIDE SEQUENCE</scope>
    <source>
        <strain evidence="2">BECK_S1320</strain>
        <strain evidence="1">BECK_S1321</strain>
    </source>
</reference>
<name>A0A450Y7P3_9GAMM</name>
<sequence length="82" mass="9318">MKCEFCNGQTRQKRVKRQHWLNGALTIVEDVSAEVCAECGERYFHARALDAIDEYLSKQHEMKARLDVEVARLGSTLGYAAT</sequence>
<proteinExistence type="predicted"/>
<protein>
    <submittedName>
        <fullName evidence="1">YgiT-type zinc finger domain-containing protein</fullName>
    </submittedName>
</protein>
<accession>A0A450Y7P3</accession>
<dbReference type="NCBIfam" id="TIGR03831">
    <property type="entry name" value="YgiT_finger"/>
    <property type="match status" value="1"/>
</dbReference>
<evidence type="ECO:0000313" key="2">
    <source>
        <dbReference type="EMBL" id="VFK43346.1"/>
    </source>
</evidence>